<keyword evidence="3" id="KW-1185">Reference proteome</keyword>
<evidence type="ECO:0000313" key="2">
    <source>
        <dbReference type="EMBL" id="GGB87107.1"/>
    </source>
</evidence>
<dbReference type="EMBL" id="BMIJ01000002">
    <property type="protein sequence ID" value="GGB87107.1"/>
    <property type="molecule type" value="Genomic_DNA"/>
</dbReference>
<feature type="region of interest" description="Disordered" evidence="1">
    <location>
        <begin position="118"/>
        <end position="139"/>
    </location>
</feature>
<evidence type="ECO:0000256" key="1">
    <source>
        <dbReference type="SAM" id="MobiDB-lite"/>
    </source>
</evidence>
<name>A0ABQ1K5B1_9GAMM</name>
<comment type="caution">
    <text evidence="2">The sequence shown here is derived from an EMBL/GenBank/DDBJ whole genome shotgun (WGS) entry which is preliminary data.</text>
</comment>
<organism evidence="2 3">
    <name type="scientific">Marinobacterium zhoushanense</name>
    <dbReference type="NCBI Taxonomy" id="1679163"/>
    <lineage>
        <taxon>Bacteria</taxon>
        <taxon>Pseudomonadati</taxon>
        <taxon>Pseudomonadota</taxon>
        <taxon>Gammaproteobacteria</taxon>
        <taxon>Oceanospirillales</taxon>
        <taxon>Oceanospirillaceae</taxon>
        <taxon>Marinobacterium</taxon>
    </lineage>
</organism>
<dbReference type="Proteomes" id="UP000629025">
    <property type="component" value="Unassembled WGS sequence"/>
</dbReference>
<protein>
    <submittedName>
        <fullName evidence="2">Uncharacterized protein</fullName>
    </submittedName>
</protein>
<evidence type="ECO:0000313" key="3">
    <source>
        <dbReference type="Proteomes" id="UP000629025"/>
    </source>
</evidence>
<gene>
    <name evidence="2" type="ORF">GCM10011352_11270</name>
</gene>
<feature type="compositionally biased region" description="Basic residues" evidence="1">
    <location>
        <begin position="127"/>
        <end position="139"/>
    </location>
</feature>
<accession>A0ABQ1K5B1</accession>
<reference evidence="3" key="1">
    <citation type="journal article" date="2019" name="Int. J. Syst. Evol. Microbiol.">
        <title>The Global Catalogue of Microorganisms (GCM) 10K type strain sequencing project: providing services to taxonomists for standard genome sequencing and annotation.</title>
        <authorList>
            <consortium name="The Broad Institute Genomics Platform"/>
            <consortium name="The Broad Institute Genome Sequencing Center for Infectious Disease"/>
            <person name="Wu L."/>
            <person name="Ma J."/>
        </authorList>
    </citation>
    <scope>NUCLEOTIDE SEQUENCE [LARGE SCALE GENOMIC DNA]</scope>
    <source>
        <strain evidence="3">CGMCC 1.15341</strain>
    </source>
</reference>
<proteinExistence type="predicted"/>
<sequence>MRIPLVTSALGTTLLVTLFPELSLNEADEATEHRSLRYHLSRHSLRYEFPGPGRGVPGHCHRFHCLPGTYQVTEHDFAERNRDLAARLPVAAPVAACNTEARNDRCVYEIPLIHKHAPLDSLDPAPPKKRGTLVPQKRP</sequence>